<dbReference type="EMBL" id="SCKG01000022">
    <property type="protein sequence ID" value="TDG97122.1"/>
    <property type="molecule type" value="Genomic_DNA"/>
</dbReference>
<protein>
    <recommendedName>
        <fullName evidence="5">Interleukin-7</fullName>
    </recommendedName>
</protein>
<organism evidence="3 4">
    <name type="scientific">Perca flavescens</name>
    <name type="common">American yellow perch</name>
    <name type="synonym">Morone flavescens</name>
    <dbReference type="NCBI Taxonomy" id="8167"/>
    <lineage>
        <taxon>Eukaryota</taxon>
        <taxon>Metazoa</taxon>
        <taxon>Chordata</taxon>
        <taxon>Craniata</taxon>
        <taxon>Vertebrata</taxon>
        <taxon>Euteleostomi</taxon>
        <taxon>Actinopterygii</taxon>
        <taxon>Neopterygii</taxon>
        <taxon>Teleostei</taxon>
        <taxon>Neoteleostei</taxon>
        <taxon>Acanthomorphata</taxon>
        <taxon>Eupercaria</taxon>
        <taxon>Perciformes</taxon>
        <taxon>Percoidei</taxon>
        <taxon>Percidae</taxon>
        <taxon>Percinae</taxon>
        <taxon>Perca</taxon>
    </lineage>
</organism>
<evidence type="ECO:0000313" key="3">
    <source>
        <dbReference type="EMBL" id="TDG97122.1"/>
    </source>
</evidence>
<evidence type="ECO:0000256" key="1">
    <source>
        <dbReference type="SAM" id="MobiDB-lite"/>
    </source>
</evidence>
<reference evidence="3 4" key="1">
    <citation type="submission" date="2019-01" db="EMBL/GenBank/DDBJ databases">
        <title>A chromosome-scale genome assembly of the yellow perch, Perca flavescens.</title>
        <authorList>
            <person name="Feron R."/>
            <person name="Morvezen R."/>
            <person name="Bestin A."/>
            <person name="Haffray P."/>
            <person name="Klopp C."/>
            <person name="Zahm M."/>
            <person name="Cabau C."/>
            <person name="Roques C."/>
            <person name="Donnadieu C."/>
            <person name="Bouchez O."/>
            <person name="Christie M."/>
            <person name="Larson W."/>
            <person name="Guiguen Y."/>
        </authorList>
    </citation>
    <scope>NUCLEOTIDE SEQUENCE [LARGE SCALE GENOMIC DNA]</scope>
    <source>
        <strain evidence="3">YP-PL-M2</strain>
        <tissue evidence="3">Blood</tissue>
    </source>
</reference>
<dbReference type="AlphaFoldDB" id="A0A484C530"/>
<gene>
    <name evidence="3" type="ORF">EPR50_G00223110</name>
</gene>
<proteinExistence type="predicted"/>
<feature type="compositionally biased region" description="Basic residues" evidence="1">
    <location>
        <begin position="118"/>
        <end position="127"/>
    </location>
</feature>
<accession>A0A484C530</accession>
<feature type="signal peptide" evidence="2">
    <location>
        <begin position="1"/>
        <end position="19"/>
    </location>
</feature>
<sequence>MPLLCISLLALLLLPLSLSCVSKMPLKAVGENWLFVETHLKEADGIIATSLQNTSCPALKHKLRNCTPDNTDVVSPLHFLTCKMKTLSLPHTDELVRIVLGSLRCPCSEKSTKEPNVRRKRRRSTRQRRNEQKQYKKETKKLCKAKAILSAITTCYQMLNTSTMDT</sequence>
<keyword evidence="2" id="KW-0732">Signal</keyword>
<evidence type="ECO:0008006" key="5">
    <source>
        <dbReference type="Google" id="ProtNLM"/>
    </source>
</evidence>
<dbReference type="Proteomes" id="UP000295070">
    <property type="component" value="Chromosome 22"/>
</dbReference>
<dbReference type="STRING" id="8167.A0A484C530"/>
<feature type="compositionally biased region" description="Basic and acidic residues" evidence="1">
    <location>
        <begin position="128"/>
        <end position="138"/>
    </location>
</feature>
<evidence type="ECO:0000256" key="2">
    <source>
        <dbReference type="SAM" id="SignalP"/>
    </source>
</evidence>
<evidence type="ECO:0000313" key="4">
    <source>
        <dbReference type="Proteomes" id="UP000295070"/>
    </source>
</evidence>
<feature type="region of interest" description="Disordered" evidence="1">
    <location>
        <begin position="109"/>
        <end position="138"/>
    </location>
</feature>
<feature type="chain" id="PRO_5019742425" description="Interleukin-7" evidence="2">
    <location>
        <begin position="20"/>
        <end position="166"/>
    </location>
</feature>
<comment type="caution">
    <text evidence="3">The sequence shown here is derived from an EMBL/GenBank/DDBJ whole genome shotgun (WGS) entry which is preliminary data.</text>
</comment>
<keyword evidence="4" id="KW-1185">Reference proteome</keyword>
<name>A0A484C530_PERFV</name>